<organism evidence="2 3">
    <name type="scientific">Mauremys mutica</name>
    <name type="common">yellowpond turtle</name>
    <dbReference type="NCBI Taxonomy" id="74926"/>
    <lineage>
        <taxon>Eukaryota</taxon>
        <taxon>Metazoa</taxon>
        <taxon>Chordata</taxon>
        <taxon>Craniata</taxon>
        <taxon>Vertebrata</taxon>
        <taxon>Euteleostomi</taxon>
        <taxon>Archelosauria</taxon>
        <taxon>Testudinata</taxon>
        <taxon>Testudines</taxon>
        <taxon>Cryptodira</taxon>
        <taxon>Durocryptodira</taxon>
        <taxon>Testudinoidea</taxon>
        <taxon>Geoemydidae</taxon>
        <taxon>Geoemydinae</taxon>
        <taxon>Mauremys</taxon>
    </lineage>
</organism>
<evidence type="ECO:0000256" key="1">
    <source>
        <dbReference type="SAM" id="MobiDB-lite"/>
    </source>
</evidence>
<protein>
    <submittedName>
        <fullName evidence="2">Uncharacterized protein</fullName>
    </submittedName>
</protein>
<sequence>MLLLPVRLPARADEFRDSPTLLLPLAQQGCRRASGRDTSLAPSWHGERRAKFHPQGMQEAEAEGGPGPRTLGHSVAIVPATQPNYAHSLSTGCGGAWSIQAKQPIVPSCGDKEHVPG</sequence>
<reference evidence="2" key="1">
    <citation type="submission" date="2021-09" db="EMBL/GenBank/DDBJ databases">
        <title>The genome of Mauremys mutica provides insights into the evolution of semi-aquatic lifestyle.</title>
        <authorList>
            <person name="Gong S."/>
            <person name="Gao Y."/>
        </authorList>
    </citation>
    <scope>NUCLEOTIDE SEQUENCE</scope>
    <source>
        <strain evidence="2">MM-2020</strain>
        <tissue evidence="2">Muscle</tissue>
    </source>
</reference>
<feature type="region of interest" description="Disordered" evidence="1">
    <location>
        <begin position="32"/>
        <end position="73"/>
    </location>
</feature>
<name>A0A9D3XN89_9SAUR</name>
<keyword evidence="3" id="KW-1185">Reference proteome</keyword>
<evidence type="ECO:0000313" key="3">
    <source>
        <dbReference type="Proteomes" id="UP000827986"/>
    </source>
</evidence>
<dbReference type="EMBL" id="JAHDVG010000466">
    <property type="protein sequence ID" value="KAH1183048.1"/>
    <property type="molecule type" value="Genomic_DNA"/>
</dbReference>
<evidence type="ECO:0000313" key="2">
    <source>
        <dbReference type="EMBL" id="KAH1183048.1"/>
    </source>
</evidence>
<proteinExistence type="predicted"/>
<dbReference type="AlphaFoldDB" id="A0A9D3XN89"/>
<comment type="caution">
    <text evidence="2">The sequence shown here is derived from an EMBL/GenBank/DDBJ whole genome shotgun (WGS) entry which is preliminary data.</text>
</comment>
<dbReference type="Proteomes" id="UP000827986">
    <property type="component" value="Unassembled WGS sequence"/>
</dbReference>
<gene>
    <name evidence="2" type="ORF">KIL84_004540</name>
</gene>
<accession>A0A9D3XN89</accession>